<dbReference type="PROSITE" id="PS50041">
    <property type="entry name" value="C_TYPE_LECTIN_2"/>
    <property type="match status" value="1"/>
</dbReference>
<dbReference type="InterPro" id="IPR001304">
    <property type="entry name" value="C-type_lectin-like"/>
</dbReference>
<dbReference type="PANTHER" id="PTHR22803">
    <property type="entry name" value="MANNOSE, PHOSPHOLIPASE, LECTIN RECEPTOR RELATED"/>
    <property type="match status" value="1"/>
</dbReference>
<protein>
    <recommendedName>
        <fullName evidence="1">C-type lectin domain-containing protein</fullName>
    </recommendedName>
</protein>
<proteinExistence type="predicted"/>
<reference evidence="2" key="1">
    <citation type="submission" date="2025-08" db="UniProtKB">
        <authorList>
            <consortium name="Ensembl"/>
        </authorList>
    </citation>
    <scope>IDENTIFICATION</scope>
</reference>
<dbReference type="FunCoup" id="A0A674J6D3">
    <property type="interactions" value="2"/>
</dbReference>
<evidence type="ECO:0000259" key="1">
    <source>
        <dbReference type="PROSITE" id="PS50041"/>
    </source>
</evidence>
<dbReference type="GeneTree" id="ENSGT01030000234937"/>
<dbReference type="InterPro" id="IPR016186">
    <property type="entry name" value="C-type_lectin-like/link_sf"/>
</dbReference>
<dbReference type="InterPro" id="IPR050111">
    <property type="entry name" value="C-type_lectin/snaclec_domain"/>
</dbReference>
<dbReference type="Pfam" id="PF00059">
    <property type="entry name" value="Lectin_C"/>
    <property type="match status" value="1"/>
</dbReference>
<organism evidence="2 3">
    <name type="scientific">Terrapene triunguis</name>
    <name type="common">Three-toed box turtle</name>
    <dbReference type="NCBI Taxonomy" id="2587831"/>
    <lineage>
        <taxon>Eukaryota</taxon>
        <taxon>Metazoa</taxon>
        <taxon>Chordata</taxon>
        <taxon>Craniata</taxon>
        <taxon>Vertebrata</taxon>
        <taxon>Euteleostomi</taxon>
        <taxon>Archelosauria</taxon>
        <taxon>Testudinata</taxon>
        <taxon>Testudines</taxon>
        <taxon>Cryptodira</taxon>
        <taxon>Durocryptodira</taxon>
        <taxon>Testudinoidea</taxon>
        <taxon>Emydidae</taxon>
        <taxon>Terrapene</taxon>
    </lineage>
</organism>
<dbReference type="InParanoid" id="A0A674J6D3"/>
<dbReference type="Proteomes" id="UP000472274">
    <property type="component" value="Unplaced"/>
</dbReference>
<accession>A0A674J6D3</accession>
<keyword evidence="3" id="KW-1185">Reference proteome</keyword>
<feature type="domain" description="C-type lectin" evidence="1">
    <location>
        <begin position="30"/>
        <end position="92"/>
    </location>
</feature>
<sequence>MSCPHHSPHPRPPLSAGAQARPCPRGWFSFQDDCYGYFPEKLSWERAKARCQSFGSGAHLAAIHSEEEHDAVAGFIARSQRRDDDDVWIGLHIPVQVSGRTCPVGIDSVFTESLPRGSCRVLGVDKSQDSSAFQAGQSLSCESLSRVLMAGSLLGAGPRF</sequence>
<dbReference type="InterPro" id="IPR016187">
    <property type="entry name" value="CTDL_fold"/>
</dbReference>
<dbReference type="Ensembl" id="ENSTMTT00000018061.1">
    <property type="protein sequence ID" value="ENSTMTP00000017446.1"/>
    <property type="gene ID" value="ENSTMTG00000012816.1"/>
</dbReference>
<dbReference type="AlphaFoldDB" id="A0A674J6D3"/>
<evidence type="ECO:0000313" key="2">
    <source>
        <dbReference type="Ensembl" id="ENSTMTP00000017446.1"/>
    </source>
</evidence>
<reference evidence="2" key="2">
    <citation type="submission" date="2025-09" db="UniProtKB">
        <authorList>
            <consortium name="Ensembl"/>
        </authorList>
    </citation>
    <scope>IDENTIFICATION</scope>
</reference>
<evidence type="ECO:0000313" key="3">
    <source>
        <dbReference type="Proteomes" id="UP000472274"/>
    </source>
</evidence>
<dbReference type="SMART" id="SM00034">
    <property type="entry name" value="CLECT"/>
    <property type="match status" value="1"/>
</dbReference>
<name>A0A674J6D3_9SAUR</name>
<dbReference type="Gene3D" id="3.10.100.10">
    <property type="entry name" value="Mannose-Binding Protein A, subunit A"/>
    <property type="match status" value="1"/>
</dbReference>
<dbReference type="SUPFAM" id="SSF56436">
    <property type="entry name" value="C-type lectin-like"/>
    <property type="match status" value="1"/>
</dbReference>